<evidence type="ECO:0000259" key="11">
    <source>
        <dbReference type="PROSITE" id="PS50146"/>
    </source>
</evidence>
<dbReference type="EC" id="2.7.1.107" evidence="12"/>
<evidence type="ECO:0000256" key="4">
    <source>
        <dbReference type="ARBA" id="ARBA00022723"/>
    </source>
</evidence>
<evidence type="ECO:0000256" key="2">
    <source>
        <dbReference type="ARBA" id="ARBA00005983"/>
    </source>
</evidence>
<evidence type="ECO:0000256" key="9">
    <source>
        <dbReference type="ARBA" id="ARBA00023209"/>
    </source>
</evidence>
<protein>
    <submittedName>
        <fullName evidence="12">Diacylglycerol kinase (ATP)</fullName>
        <ecNumber evidence="12">2.7.1.107</ecNumber>
    </submittedName>
</protein>
<evidence type="ECO:0000256" key="7">
    <source>
        <dbReference type="ARBA" id="ARBA00022842"/>
    </source>
</evidence>
<dbReference type="PROSITE" id="PS50146">
    <property type="entry name" value="DAGK"/>
    <property type="match status" value="1"/>
</dbReference>
<dbReference type="InterPro" id="IPR050187">
    <property type="entry name" value="Lipid_Phosphate_FormReg"/>
</dbReference>
<dbReference type="Gene3D" id="2.60.200.40">
    <property type="match status" value="1"/>
</dbReference>
<dbReference type="InterPro" id="IPR005218">
    <property type="entry name" value="Diacylglycerol/lipid_kinase"/>
</dbReference>
<evidence type="ECO:0000256" key="3">
    <source>
        <dbReference type="ARBA" id="ARBA00022516"/>
    </source>
</evidence>
<comment type="cofactor">
    <cofactor evidence="1">
        <name>Mg(2+)</name>
        <dbReference type="ChEBI" id="CHEBI:18420"/>
    </cofactor>
</comment>
<dbReference type="Pfam" id="PF00781">
    <property type="entry name" value="DAGK_cat"/>
    <property type="match status" value="1"/>
</dbReference>
<keyword evidence="12" id="KW-0418">Kinase</keyword>
<dbReference type="GO" id="GO:0004143">
    <property type="term" value="F:ATP-dependent diacylglycerol kinase activity"/>
    <property type="evidence" value="ECO:0007669"/>
    <property type="project" value="UniProtKB-EC"/>
</dbReference>
<evidence type="ECO:0000256" key="6">
    <source>
        <dbReference type="ARBA" id="ARBA00022840"/>
    </source>
</evidence>
<evidence type="ECO:0000256" key="5">
    <source>
        <dbReference type="ARBA" id="ARBA00022741"/>
    </source>
</evidence>
<proteinExistence type="inferred from homology"/>
<dbReference type="NCBIfam" id="TIGR00147">
    <property type="entry name" value="YegS/Rv2252/BmrU family lipid kinase"/>
    <property type="match status" value="1"/>
</dbReference>
<dbReference type="InterPro" id="IPR001206">
    <property type="entry name" value="Diacylglycerol_kinase_cat_dom"/>
</dbReference>
<dbReference type="EMBL" id="JAFBDZ010000001">
    <property type="protein sequence ID" value="MBM7584632.1"/>
    <property type="molecule type" value="Genomic_DNA"/>
</dbReference>
<evidence type="ECO:0000256" key="8">
    <source>
        <dbReference type="ARBA" id="ARBA00023098"/>
    </source>
</evidence>
<evidence type="ECO:0000313" key="13">
    <source>
        <dbReference type="Proteomes" id="UP001646157"/>
    </source>
</evidence>
<dbReference type="PANTHER" id="PTHR12358:SF106">
    <property type="entry name" value="LIPID KINASE YEGS"/>
    <property type="match status" value="1"/>
</dbReference>
<keyword evidence="7" id="KW-0460">Magnesium</keyword>
<keyword evidence="10" id="KW-1208">Phospholipid metabolism</keyword>
<accession>A0ABS2N9U3</accession>
<keyword evidence="12" id="KW-0808">Transferase</keyword>
<evidence type="ECO:0000256" key="1">
    <source>
        <dbReference type="ARBA" id="ARBA00001946"/>
    </source>
</evidence>
<dbReference type="Proteomes" id="UP001646157">
    <property type="component" value="Unassembled WGS sequence"/>
</dbReference>
<feature type="domain" description="DAGKc" evidence="11">
    <location>
        <begin position="3"/>
        <end position="135"/>
    </location>
</feature>
<keyword evidence="8" id="KW-0443">Lipid metabolism</keyword>
<keyword evidence="13" id="KW-1185">Reference proteome</keyword>
<keyword evidence="9" id="KW-0594">Phospholipid biosynthesis</keyword>
<dbReference type="InterPro" id="IPR016064">
    <property type="entry name" value="NAD/diacylglycerol_kinase_sf"/>
</dbReference>
<dbReference type="InterPro" id="IPR017438">
    <property type="entry name" value="ATP-NAD_kinase_N"/>
</dbReference>
<evidence type="ECO:0000256" key="10">
    <source>
        <dbReference type="ARBA" id="ARBA00023264"/>
    </source>
</evidence>
<dbReference type="SMART" id="SM00046">
    <property type="entry name" value="DAGKc"/>
    <property type="match status" value="1"/>
</dbReference>
<dbReference type="Gene3D" id="3.40.50.10330">
    <property type="entry name" value="Probable inorganic polyphosphate/atp-NAD kinase, domain 1"/>
    <property type="match status" value="1"/>
</dbReference>
<comment type="caution">
    <text evidence="12">The sequence shown here is derived from an EMBL/GenBank/DDBJ whole genome shotgun (WGS) entry which is preliminary data.</text>
</comment>
<sequence length="301" mass="33873">MNTINKQALMVYNPFSGKRGSHKAFPMLLKKLSELGYQVTVHQEGMFNNTDNPIKRACQNRWDAIFIAGGDGTVNQALQFLAEEEYRPTVGVFPFGTSNEFSKHIGMSCDIIQNLSIIERGNTKPIAIGKIGDRYFSNIAAGGWLSDITYKTSPSLKSFLGEWAYGLYFLKTLFLTKQSDTISVDISPNEVISDLSLFLIMNGNAVGPFEQLFKDTKHNDDYFHLLTCKKTNRLQLFFSLLVKMLNISNKPSIIHHKKIKSGHFTIPEAFALNLDGEKVDVKSLHFKVLPQHLHVFSSTSN</sequence>
<dbReference type="SUPFAM" id="SSF111331">
    <property type="entry name" value="NAD kinase/diacylglycerol kinase-like"/>
    <property type="match status" value="1"/>
</dbReference>
<gene>
    <name evidence="12" type="ORF">JOC86_001169</name>
</gene>
<evidence type="ECO:0000313" key="12">
    <source>
        <dbReference type="EMBL" id="MBM7584632.1"/>
    </source>
</evidence>
<reference evidence="12 13" key="1">
    <citation type="submission" date="2021-01" db="EMBL/GenBank/DDBJ databases">
        <title>Genomic Encyclopedia of Type Strains, Phase IV (KMG-IV): sequencing the most valuable type-strain genomes for metagenomic binning, comparative biology and taxonomic classification.</title>
        <authorList>
            <person name="Goeker M."/>
        </authorList>
    </citation>
    <scope>NUCLEOTIDE SEQUENCE [LARGE SCALE GENOMIC DNA]</scope>
    <source>
        <strain evidence="12 13">DSM 24834</strain>
    </source>
</reference>
<keyword evidence="5" id="KW-0547">Nucleotide-binding</keyword>
<keyword evidence="6" id="KW-0067">ATP-binding</keyword>
<dbReference type="PANTHER" id="PTHR12358">
    <property type="entry name" value="SPHINGOSINE KINASE"/>
    <property type="match status" value="1"/>
</dbReference>
<keyword evidence="3" id="KW-0444">Lipid biosynthesis</keyword>
<organism evidence="12 13">
    <name type="scientific">Rossellomorea pakistanensis</name>
    <dbReference type="NCBI Taxonomy" id="992288"/>
    <lineage>
        <taxon>Bacteria</taxon>
        <taxon>Bacillati</taxon>
        <taxon>Bacillota</taxon>
        <taxon>Bacilli</taxon>
        <taxon>Bacillales</taxon>
        <taxon>Bacillaceae</taxon>
        <taxon>Rossellomorea</taxon>
    </lineage>
</organism>
<dbReference type="RefSeq" id="WP_205168808.1">
    <property type="nucleotide sequence ID" value="NZ_JAFBDZ010000001.1"/>
</dbReference>
<comment type="similarity">
    <text evidence="2">Belongs to the diacylglycerol/lipid kinase family.</text>
</comment>
<keyword evidence="4" id="KW-0479">Metal-binding</keyword>
<name>A0ABS2N9U3_9BACI</name>